<dbReference type="InterPro" id="IPR014048">
    <property type="entry name" value="MethylDNA_cys_MeTrfase_DNA-bd"/>
</dbReference>
<dbReference type="Gene3D" id="1.10.10.10">
    <property type="entry name" value="Winged helix-like DNA-binding domain superfamily/Winged helix DNA-binding domain"/>
    <property type="match status" value="1"/>
</dbReference>
<proteinExistence type="predicted"/>
<dbReference type="CDD" id="cd06445">
    <property type="entry name" value="ATase"/>
    <property type="match status" value="1"/>
</dbReference>
<organism evidence="3 4">
    <name type="scientific">Klebsiella pneumoniae</name>
    <dbReference type="NCBI Taxonomy" id="573"/>
    <lineage>
        <taxon>Bacteria</taxon>
        <taxon>Pseudomonadati</taxon>
        <taxon>Pseudomonadota</taxon>
        <taxon>Gammaproteobacteria</taxon>
        <taxon>Enterobacterales</taxon>
        <taxon>Enterobacteriaceae</taxon>
        <taxon>Klebsiella/Raoultella group</taxon>
        <taxon>Klebsiella</taxon>
        <taxon>Klebsiella pneumoniae complex</taxon>
    </lineage>
</organism>
<evidence type="ECO:0000313" key="4">
    <source>
        <dbReference type="Proteomes" id="UP000664620"/>
    </source>
</evidence>
<accession>A0A939SW44</accession>
<evidence type="ECO:0000256" key="1">
    <source>
        <dbReference type="ARBA" id="ARBA00022763"/>
    </source>
</evidence>
<name>A0A939SW44_KLEPN</name>
<protein>
    <submittedName>
        <fullName evidence="3">MGMT family protein</fullName>
    </submittedName>
</protein>
<dbReference type="SUPFAM" id="SSF46767">
    <property type="entry name" value="Methylated DNA-protein cysteine methyltransferase, C-terminal domain"/>
    <property type="match status" value="1"/>
</dbReference>
<dbReference type="InterPro" id="IPR036217">
    <property type="entry name" value="MethylDNA_cys_MeTrfase_DNAb"/>
</dbReference>
<evidence type="ECO:0000313" key="3">
    <source>
        <dbReference type="EMBL" id="MBO2029321.1"/>
    </source>
</evidence>
<dbReference type="AlphaFoldDB" id="A0A939SW44"/>
<dbReference type="Pfam" id="PF01035">
    <property type="entry name" value="DNA_binding_1"/>
    <property type="match status" value="1"/>
</dbReference>
<dbReference type="EMBL" id="JAGETO010000048">
    <property type="protein sequence ID" value="MBO2029321.1"/>
    <property type="molecule type" value="Genomic_DNA"/>
</dbReference>
<gene>
    <name evidence="3" type="ORF">J4734_14105</name>
</gene>
<dbReference type="Proteomes" id="UP000664620">
    <property type="component" value="Unassembled WGS sequence"/>
</dbReference>
<sequence length="111" mass="12135">MAPHDTFPQRVWHIVASIPEGMCDLRRGRPAGRFTARGAPVGGVLKRLPEGSTLPWHRVVNRHGDISLTGPDLQRQRQALLAEGAGLRQRPYRSPALSLGLLKAKKPHPGA</sequence>
<dbReference type="PANTHER" id="PTHR42942">
    <property type="entry name" value="6-O-METHYLGUANINE DNA METHYLTRANSFERASE"/>
    <property type="match status" value="1"/>
</dbReference>
<evidence type="ECO:0000259" key="2">
    <source>
        <dbReference type="Pfam" id="PF01035"/>
    </source>
</evidence>
<comment type="caution">
    <text evidence="3">The sequence shown here is derived from an EMBL/GenBank/DDBJ whole genome shotgun (WGS) entry which is preliminary data.</text>
</comment>
<dbReference type="PANTHER" id="PTHR42942:SF1">
    <property type="entry name" value="ALKYLTRANSFERASE-LIKE PROTEIN 1"/>
    <property type="match status" value="1"/>
</dbReference>
<dbReference type="InterPro" id="IPR052520">
    <property type="entry name" value="ATL_DNA_repair"/>
</dbReference>
<keyword evidence="1" id="KW-0227">DNA damage</keyword>
<dbReference type="InterPro" id="IPR036388">
    <property type="entry name" value="WH-like_DNA-bd_sf"/>
</dbReference>
<feature type="domain" description="Methylated-DNA-[protein]-cysteine S-methyltransferase DNA binding" evidence="2">
    <location>
        <begin position="7"/>
        <end position="84"/>
    </location>
</feature>
<dbReference type="GO" id="GO:0006281">
    <property type="term" value="P:DNA repair"/>
    <property type="evidence" value="ECO:0007669"/>
    <property type="project" value="InterPro"/>
</dbReference>
<reference evidence="3" key="1">
    <citation type="submission" date="2021-03" db="EMBL/GenBank/DDBJ databases">
        <title>Molecular epidemiology and mechanisms of colistin and carbapenem resistance in Enterobacteriaceae from clinical isolates, the environment and porcine samples in Pretoria, South Africa.</title>
        <authorList>
            <person name="Bogoshi D."/>
            <person name="Mbelle N.M."/>
            <person name="Naidoo V."/>
            <person name="Osei Sekyere J."/>
        </authorList>
    </citation>
    <scope>NUCLEOTIDE SEQUENCE</scope>
    <source>
        <strain evidence="3">C034</strain>
    </source>
</reference>
<dbReference type="GO" id="GO:0003824">
    <property type="term" value="F:catalytic activity"/>
    <property type="evidence" value="ECO:0007669"/>
    <property type="project" value="InterPro"/>
</dbReference>